<accession>A0A6V8LMJ7</accession>
<evidence type="ECO:0000313" key="1">
    <source>
        <dbReference type="EMBL" id="GFJ95327.1"/>
    </source>
</evidence>
<comment type="caution">
    <text evidence="1">The sequence shown here is derived from an EMBL/GenBank/DDBJ whole genome shotgun (WGS) entry which is preliminary data.</text>
</comment>
<dbReference type="Proteomes" id="UP000482960">
    <property type="component" value="Unassembled WGS sequence"/>
</dbReference>
<name>A0A6V8LMJ7_9ACTN</name>
<evidence type="ECO:0000313" key="2">
    <source>
        <dbReference type="Proteomes" id="UP000482960"/>
    </source>
</evidence>
<reference evidence="1 2" key="1">
    <citation type="submission" date="2020-03" db="EMBL/GenBank/DDBJ databases">
        <title>Whole genome shotgun sequence of Phytohabitans rumicis NBRC 108638.</title>
        <authorList>
            <person name="Komaki H."/>
            <person name="Tamura T."/>
        </authorList>
    </citation>
    <scope>NUCLEOTIDE SEQUENCE [LARGE SCALE GENOMIC DNA]</scope>
    <source>
        <strain evidence="1 2">NBRC 108638</strain>
    </source>
</reference>
<proteinExistence type="predicted"/>
<sequence>MYYHHQDDQEGHARYVDSGEWEFPELARPDFPSFAAWLASMVQAFTAAEPPKWFTRLGAPGPLPAYQDES</sequence>
<keyword evidence="2" id="KW-1185">Reference proteome</keyword>
<organism evidence="1 2">
    <name type="scientific">Phytohabitans rumicis</name>
    <dbReference type="NCBI Taxonomy" id="1076125"/>
    <lineage>
        <taxon>Bacteria</taxon>
        <taxon>Bacillati</taxon>
        <taxon>Actinomycetota</taxon>
        <taxon>Actinomycetes</taxon>
        <taxon>Micromonosporales</taxon>
        <taxon>Micromonosporaceae</taxon>
    </lineage>
</organism>
<dbReference type="EMBL" id="BLPG01000001">
    <property type="protein sequence ID" value="GFJ95327.1"/>
    <property type="molecule type" value="Genomic_DNA"/>
</dbReference>
<protein>
    <submittedName>
        <fullName evidence="1">Uncharacterized protein</fullName>
    </submittedName>
</protein>
<dbReference type="AlphaFoldDB" id="A0A6V8LMJ7"/>
<gene>
    <name evidence="1" type="ORF">Prum_089690</name>
</gene>
<reference evidence="1 2" key="2">
    <citation type="submission" date="2020-03" db="EMBL/GenBank/DDBJ databases">
        <authorList>
            <person name="Ichikawa N."/>
            <person name="Kimura A."/>
            <person name="Kitahashi Y."/>
            <person name="Uohara A."/>
        </authorList>
    </citation>
    <scope>NUCLEOTIDE SEQUENCE [LARGE SCALE GENOMIC DNA]</scope>
    <source>
        <strain evidence="1 2">NBRC 108638</strain>
    </source>
</reference>